<organism evidence="1 2">
    <name type="scientific">Carboxydothermus ferrireducens DSM 11255</name>
    <dbReference type="NCBI Taxonomy" id="1119529"/>
    <lineage>
        <taxon>Bacteria</taxon>
        <taxon>Bacillati</taxon>
        <taxon>Bacillota</taxon>
        <taxon>Clostridia</taxon>
        <taxon>Thermoanaerobacterales</taxon>
        <taxon>Thermoanaerobacteraceae</taxon>
        <taxon>Carboxydothermus</taxon>
    </lineage>
</organism>
<dbReference type="PIRSF" id="PIRSF036593">
    <property type="entry name" value="GrdD"/>
    <property type="match status" value="1"/>
</dbReference>
<dbReference type="Pfam" id="PF02504">
    <property type="entry name" value="FA_synthesis"/>
    <property type="match status" value="1"/>
</dbReference>
<evidence type="ECO:0000313" key="2">
    <source>
        <dbReference type="Proteomes" id="UP000604066"/>
    </source>
</evidence>
<dbReference type="SUPFAM" id="SSF53659">
    <property type="entry name" value="Isocitrate/Isopropylmalate dehydrogenase-like"/>
    <property type="match status" value="1"/>
</dbReference>
<accession>A0ABX2R9L8</accession>
<dbReference type="RefSeq" id="WP_028051648.1">
    <property type="nucleotide sequence ID" value="NZ_ATYG01000003.1"/>
</dbReference>
<gene>
    <name evidence="1" type="ORF">HDG70_001586</name>
</gene>
<sequence length="381" mass="40528">MEQVKRLIAEVLNEAADVIATGRALKNIRVGITLLGSEHGVLEVLKGAAMAAQNLPNVEIVVIGPEDVETRLTKVVVTDEKEGHRVMEKMLDSGELNAAVTMHYNFPIGTSTVGLVVTPAQGRKMFIATTTGTSSPDRVEGMVKNAIYGIATAKAYGIKNPKVGILNVDGARQVERILKELQSRGYPIDFSESKRSDGGVVMRGNDLLAGTPDVMICDSLTGNLLIKIFSAYTTGGSYEALGYGYGPGIGEGFNKIINIISRASGAPVIAGAIEYAAAMAQGRLVEVAQAEIAAAKKAGLLELVKPLERKEAVEEVKMPPKKPVDKEIAGIDVLELENAQKLLWKHGIYAETGMGCTGPIILVAPDDLSQALKVLKENKVL</sequence>
<reference evidence="1 2" key="1">
    <citation type="submission" date="2020-07" db="EMBL/GenBank/DDBJ databases">
        <title>Genomic Encyclopedia of Type Strains, Phase III (KMG-III): the genomes of soil and plant-associated and newly described type strains.</title>
        <authorList>
            <person name="Whitman W."/>
        </authorList>
    </citation>
    <scope>NUCLEOTIDE SEQUENCE [LARGE SCALE GENOMIC DNA]</scope>
    <source>
        <strain evidence="1 2">DSM 11255</strain>
    </source>
</reference>
<dbReference type="InterPro" id="IPR012116">
    <property type="entry name" value="Gly_reductase_pC_asu"/>
</dbReference>
<evidence type="ECO:0000313" key="1">
    <source>
        <dbReference type="EMBL" id="NYE57871.1"/>
    </source>
</evidence>
<dbReference type="NCBIfam" id="NF040747">
    <property type="entry name" value="reduct_C_alpha"/>
    <property type="match status" value="1"/>
</dbReference>
<dbReference type="EMBL" id="JACCBS010000002">
    <property type="protein sequence ID" value="NYE57871.1"/>
    <property type="molecule type" value="Genomic_DNA"/>
</dbReference>
<comment type="caution">
    <text evidence="1">The sequence shown here is derived from an EMBL/GenBank/DDBJ whole genome shotgun (WGS) entry which is preliminary data.</text>
</comment>
<evidence type="ECO:0008006" key="3">
    <source>
        <dbReference type="Google" id="ProtNLM"/>
    </source>
</evidence>
<dbReference type="Proteomes" id="UP000604066">
    <property type="component" value="Unassembled WGS sequence"/>
</dbReference>
<keyword evidence="2" id="KW-1185">Reference proteome</keyword>
<dbReference type="Gene3D" id="3.40.718.10">
    <property type="entry name" value="Isopropylmalate Dehydrogenase"/>
    <property type="match status" value="1"/>
</dbReference>
<protein>
    <recommendedName>
        <fullName evidence="3">Glycine reductase</fullName>
    </recommendedName>
</protein>
<name>A0ABX2R9L8_9THEO</name>
<dbReference type="InterPro" id="IPR003664">
    <property type="entry name" value="FA_synthesis"/>
</dbReference>
<proteinExistence type="predicted"/>